<organism evidence="2 3">
    <name type="scientific">Candidatus Buchananbacteria bacterium CG10_big_fil_rev_8_21_14_0_10_42_9</name>
    <dbReference type="NCBI Taxonomy" id="1974526"/>
    <lineage>
        <taxon>Bacteria</taxon>
        <taxon>Candidatus Buchananiibacteriota</taxon>
    </lineage>
</organism>
<gene>
    <name evidence="2" type="ORF">COT81_04375</name>
</gene>
<keyword evidence="1" id="KW-0472">Membrane</keyword>
<feature type="transmembrane region" description="Helical" evidence="1">
    <location>
        <begin position="237"/>
        <end position="253"/>
    </location>
</feature>
<accession>A0A2H0W0I0</accession>
<protein>
    <recommendedName>
        <fullName evidence="4">Glycosyltransferase RgtA/B/C/D-like domain-containing protein</fullName>
    </recommendedName>
</protein>
<evidence type="ECO:0000313" key="2">
    <source>
        <dbReference type="EMBL" id="PIS04862.1"/>
    </source>
</evidence>
<feature type="transmembrane region" description="Helical" evidence="1">
    <location>
        <begin position="140"/>
        <end position="162"/>
    </location>
</feature>
<evidence type="ECO:0000313" key="3">
    <source>
        <dbReference type="Proteomes" id="UP000230935"/>
    </source>
</evidence>
<dbReference type="AlphaFoldDB" id="A0A2H0W0I0"/>
<feature type="transmembrane region" description="Helical" evidence="1">
    <location>
        <begin position="337"/>
        <end position="354"/>
    </location>
</feature>
<name>A0A2H0W0I0_9BACT</name>
<proteinExistence type="predicted"/>
<feature type="transmembrane region" description="Helical" evidence="1">
    <location>
        <begin position="108"/>
        <end position="133"/>
    </location>
</feature>
<feature type="transmembrane region" description="Helical" evidence="1">
    <location>
        <begin position="303"/>
        <end position="325"/>
    </location>
</feature>
<comment type="caution">
    <text evidence="2">The sequence shown here is derived from an EMBL/GenBank/DDBJ whole genome shotgun (WGS) entry which is preliminary data.</text>
</comment>
<feature type="transmembrane region" description="Helical" evidence="1">
    <location>
        <begin position="260"/>
        <end position="283"/>
    </location>
</feature>
<feature type="transmembrane region" description="Helical" evidence="1">
    <location>
        <begin position="182"/>
        <end position="208"/>
    </location>
</feature>
<dbReference type="Proteomes" id="UP000230935">
    <property type="component" value="Unassembled WGS sequence"/>
</dbReference>
<sequence>MIYQSLLKSINKNEWRFVLVLGALLILLTGAPYLFGYLQTPKDFVYNGVNFLSPGDSPVYYSYITQAAAGRYLAYDLFTSEPQTLGTFNIVWATLGFFKRLTGLSNPLIFHLARLILIVPSLVLIYIFISYFFSEPKKRVLSLFFLLFASGLGAYIAGPLSVIPNLPVEKFPIDMWLPEAHLYLSFLRSPHFILSWTFNLLILLWLLLGLERQKFSYAILAGALGLVLFNFHPYYVFYLSGIWGMYLLIKFILDRHIKWIAIIHFFIFLILSLPSVWYHAWLVLQEPVIGARALQNVTLTPPLIFIVIGLAGQILGAGIAIVVSHKKKILLHDGKRLFLAVWAVTNFFLLYLPIPWQRRMIQGWQMPLTLLTIVAIFYLFDRYNFDSQKLKVNAPILLFVFIMFFGLTPFVNYARDFYNFSSTDPSLSSKFYLPQNDVDAMRFLSGVGKNKIVLSSVYNGLMIPGYSGQPAFIAHGHETVNYEDKVKQMLWFFGSNEEDQAKQNWLEENNIDYVFFGFREDAFGEFEPDQKNYLTQVFIQGNSTVYQVSLGKL</sequence>
<feature type="transmembrane region" description="Helical" evidence="1">
    <location>
        <begin position="392"/>
        <end position="411"/>
    </location>
</feature>
<evidence type="ECO:0000256" key="1">
    <source>
        <dbReference type="SAM" id="Phobius"/>
    </source>
</evidence>
<keyword evidence="1" id="KW-1133">Transmembrane helix</keyword>
<feature type="transmembrane region" description="Helical" evidence="1">
    <location>
        <begin position="360"/>
        <end position="380"/>
    </location>
</feature>
<reference evidence="3" key="1">
    <citation type="submission" date="2017-09" db="EMBL/GenBank/DDBJ databases">
        <title>Depth-based differentiation of microbial function through sediment-hosted aquifers and enrichment of novel symbionts in the deep terrestrial subsurface.</title>
        <authorList>
            <person name="Probst A.J."/>
            <person name="Ladd B."/>
            <person name="Jarett J.K."/>
            <person name="Geller-Mcgrath D.E."/>
            <person name="Sieber C.M.K."/>
            <person name="Emerson J.B."/>
            <person name="Anantharaman K."/>
            <person name="Thomas B.C."/>
            <person name="Malmstrom R."/>
            <person name="Stieglmeier M."/>
            <person name="Klingl A."/>
            <person name="Woyke T."/>
            <person name="Ryan C.M."/>
            <person name="Banfield J.F."/>
        </authorList>
    </citation>
    <scope>NUCLEOTIDE SEQUENCE [LARGE SCALE GENOMIC DNA]</scope>
</reference>
<evidence type="ECO:0008006" key="4">
    <source>
        <dbReference type="Google" id="ProtNLM"/>
    </source>
</evidence>
<dbReference type="EMBL" id="PEZZ01000034">
    <property type="protein sequence ID" value="PIS04862.1"/>
    <property type="molecule type" value="Genomic_DNA"/>
</dbReference>
<keyword evidence="1" id="KW-0812">Transmembrane</keyword>
<feature type="transmembrane region" description="Helical" evidence="1">
    <location>
        <begin position="215"/>
        <end position="231"/>
    </location>
</feature>